<reference evidence="3" key="1">
    <citation type="submission" date="2023-01" db="EMBL/GenBank/DDBJ databases">
        <title>Complete genome sequence of Planctobacterium marinum strain Dej080120_11.</title>
        <authorList>
            <person name="Ueki S."/>
            <person name="Maruyama F."/>
        </authorList>
    </citation>
    <scope>NUCLEOTIDE SEQUENCE</scope>
    <source>
        <strain evidence="3">Dej080120_11</strain>
    </source>
</reference>
<feature type="domain" description="Helix-hairpin-helix DNA-binding motif class 1" evidence="2">
    <location>
        <begin position="51"/>
        <end position="70"/>
    </location>
</feature>
<feature type="domain" description="Helix-hairpin-helix DNA-binding motif class 1" evidence="2">
    <location>
        <begin position="81"/>
        <end position="100"/>
    </location>
</feature>
<dbReference type="GO" id="GO:0015627">
    <property type="term" value="C:type II protein secretion system complex"/>
    <property type="evidence" value="ECO:0007669"/>
    <property type="project" value="TreeGrafter"/>
</dbReference>
<evidence type="ECO:0000313" key="3">
    <source>
        <dbReference type="EMBL" id="BDX07646.1"/>
    </source>
</evidence>
<evidence type="ECO:0000256" key="1">
    <source>
        <dbReference type="SAM" id="SignalP"/>
    </source>
</evidence>
<dbReference type="PANTHER" id="PTHR21180">
    <property type="entry name" value="ENDONUCLEASE/EXONUCLEASE/PHOSPHATASE FAMILY DOMAIN-CONTAINING PROTEIN 1"/>
    <property type="match status" value="1"/>
</dbReference>
<dbReference type="InterPro" id="IPR051675">
    <property type="entry name" value="Endo/Exo/Phosphatase_dom_1"/>
</dbReference>
<feature type="signal peptide" evidence="1">
    <location>
        <begin position="1"/>
        <end position="25"/>
    </location>
</feature>
<dbReference type="PANTHER" id="PTHR21180:SF32">
    <property type="entry name" value="ENDONUCLEASE_EXONUCLEASE_PHOSPHATASE FAMILY DOMAIN-CONTAINING PROTEIN 1"/>
    <property type="match status" value="1"/>
</dbReference>
<name>A0AA48HMR1_9ALTE</name>
<dbReference type="KEGG" id="pmaw:MACH26_31670"/>
<dbReference type="GO" id="GO:0006281">
    <property type="term" value="P:DNA repair"/>
    <property type="evidence" value="ECO:0007669"/>
    <property type="project" value="InterPro"/>
</dbReference>
<dbReference type="SMART" id="SM00278">
    <property type="entry name" value="HhH1"/>
    <property type="match status" value="2"/>
</dbReference>
<dbReference type="GO" id="GO:0003677">
    <property type="term" value="F:DNA binding"/>
    <property type="evidence" value="ECO:0007669"/>
    <property type="project" value="InterPro"/>
</dbReference>
<dbReference type="AlphaFoldDB" id="A0AA48HMR1"/>
<organism evidence="3 4">
    <name type="scientific">Planctobacterium marinum</name>
    <dbReference type="NCBI Taxonomy" id="1631968"/>
    <lineage>
        <taxon>Bacteria</taxon>
        <taxon>Pseudomonadati</taxon>
        <taxon>Pseudomonadota</taxon>
        <taxon>Gammaproteobacteria</taxon>
        <taxon>Alteromonadales</taxon>
        <taxon>Alteromonadaceae</taxon>
        <taxon>Planctobacterium</taxon>
    </lineage>
</organism>
<dbReference type="EMBL" id="AP027272">
    <property type="protein sequence ID" value="BDX07646.1"/>
    <property type="molecule type" value="Genomic_DNA"/>
</dbReference>
<dbReference type="SUPFAM" id="SSF47781">
    <property type="entry name" value="RuvA domain 2-like"/>
    <property type="match status" value="1"/>
</dbReference>
<dbReference type="InterPro" id="IPR010994">
    <property type="entry name" value="RuvA_2-like"/>
</dbReference>
<dbReference type="Proteomes" id="UP001333710">
    <property type="component" value="Chromosome"/>
</dbReference>
<dbReference type="InterPro" id="IPR004509">
    <property type="entry name" value="Competence_ComEA_HhH"/>
</dbReference>
<evidence type="ECO:0000313" key="4">
    <source>
        <dbReference type="Proteomes" id="UP001333710"/>
    </source>
</evidence>
<protein>
    <recommendedName>
        <fullName evidence="2">Helix-hairpin-helix DNA-binding motif class 1 domain-containing protein</fullName>
    </recommendedName>
</protein>
<dbReference type="NCBIfam" id="TIGR00426">
    <property type="entry name" value="competence protein ComEA helix-hairpin-helix repeat region"/>
    <property type="match status" value="1"/>
</dbReference>
<dbReference type="Pfam" id="PF12836">
    <property type="entry name" value="HHH_3"/>
    <property type="match status" value="1"/>
</dbReference>
<dbReference type="RefSeq" id="WP_338293709.1">
    <property type="nucleotide sequence ID" value="NZ_AP027272.1"/>
</dbReference>
<proteinExistence type="predicted"/>
<feature type="chain" id="PRO_5041250285" description="Helix-hairpin-helix DNA-binding motif class 1 domain-containing protein" evidence="1">
    <location>
        <begin position="26"/>
        <end position="103"/>
    </location>
</feature>
<gene>
    <name evidence="3" type="ORF">MACH26_31670</name>
</gene>
<sequence length="103" mass="11237">MKDMFKQASIAFLLAGALLSQPTLANTEANSETADTVQTISRLNLNTATVEQLTNLPGIGPKKAQAIVEYRNQYGDFLIVEDIQNVKGIGQKAFVRLESLIKV</sequence>
<keyword evidence="1" id="KW-0732">Signal</keyword>
<keyword evidence="4" id="KW-1185">Reference proteome</keyword>
<dbReference type="Gene3D" id="1.10.150.280">
    <property type="entry name" value="AF1531-like domain"/>
    <property type="match status" value="1"/>
</dbReference>
<dbReference type="GO" id="GO:0015628">
    <property type="term" value="P:protein secretion by the type II secretion system"/>
    <property type="evidence" value="ECO:0007669"/>
    <property type="project" value="TreeGrafter"/>
</dbReference>
<accession>A0AA48HMR1</accession>
<evidence type="ECO:0000259" key="2">
    <source>
        <dbReference type="SMART" id="SM00278"/>
    </source>
</evidence>
<dbReference type="InterPro" id="IPR003583">
    <property type="entry name" value="Hlx-hairpin-Hlx_DNA-bd_motif"/>
</dbReference>